<feature type="transmembrane region" description="Helical" evidence="1">
    <location>
        <begin position="38"/>
        <end position="65"/>
    </location>
</feature>
<evidence type="ECO:0000313" key="2">
    <source>
        <dbReference type="EMBL" id="MDV7695089.1"/>
    </source>
</evidence>
<accession>A0A176THU8</accession>
<organism evidence="2 5">
    <name type="scientific">Pediococcus parvulus</name>
    <dbReference type="NCBI Taxonomy" id="54062"/>
    <lineage>
        <taxon>Bacteria</taxon>
        <taxon>Bacillati</taxon>
        <taxon>Bacillota</taxon>
        <taxon>Bacilli</taxon>
        <taxon>Lactobacillales</taxon>
        <taxon>Lactobacillaceae</taxon>
        <taxon>Pediococcus</taxon>
    </lineage>
</organism>
<keyword evidence="1" id="KW-0812">Transmembrane</keyword>
<dbReference type="RefSeq" id="WP_057784148.1">
    <property type="nucleotide sequence ID" value="NZ_BJWE01000017.1"/>
</dbReference>
<gene>
    <name evidence="3" type="ORF">A7K95_08980</name>
    <name evidence="2" type="ORF">GA842_09535</name>
</gene>
<dbReference type="AlphaFoldDB" id="A0A176THU8"/>
<comment type="caution">
    <text evidence="2">The sequence shown here is derived from an EMBL/GenBank/DDBJ whole genome shotgun (WGS) entry which is preliminary data.</text>
</comment>
<proteinExistence type="predicted"/>
<evidence type="ECO:0000313" key="4">
    <source>
        <dbReference type="Proteomes" id="UP000077280"/>
    </source>
</evidence>
<keyword evidence="4" id="KW-1185">Reference proteome</keyword>
<dbReference type="Proteomes" id="UP000077280">
    <property type="component" value="Unassembled WGS sequence"/>
</dbReference>
<protein>
    <submittedName>
        <fullName evidence="2">Uncharacterized protein</fullName>
    </submittedName>
</protein>
<name>A0A176THU8_9LACO</name>
<dbReference type="EMBL" id="WERX01000038">
    <property type="protein sequence ID" value="MDV7695089.1"/>
    <property type="molecule type" value="Genomic_DNA"/>
</dbReference>
<evidence type="ECO:0000256" key="1">
    <source>
        <dbReference type="SAM" id="Phobius"/>
    </source>
</evidence>
<dbReference type="EMBL" id="LXND01000068">
    <property type="protein sequence ID" value="OAD63538.1"/>
    <property type="molecule type" value="Genomic_DNA"/>
</dbReference>
<dbReference type="OrthoDB" id="2246703at2"/>
<reference evidence="2" key="2">
    <citation type="submission" date="2019-10" db="EMBL/GenBank/DDBJ databases">
        <title>Malate fermentation in French cider.</title>
        <authorList>
            <person name="Cousin F.J."/>
            <person name="Medina Fernandez S."/>
            <person name="Misery B."/>
            <person name="Laplace J.-M."/>
            <person name="Cretenet M."/>
        </authorList>
    </citation>
    <scope>NUCLEOTIDE SEQUENCE</scope>
    <source>
        <strain evidence="2">UCMA15901</strain>
    </source>
</reference>
<dbReference type="Proteomes" id="UP001275867">
    <property type="component" value="Unassembled WGS sequence"/>
</dbReference>
<keyword evidence="1" id="KW-1133">Transmembrane helix</keyword>
<evidence type="ECO:0000313" key="3">
    <source>
        <dbReference type="EMBL" id="OAD63538.1"/>
    </source>
</evidence>
<sequence length="73" mass="8276">MKAESKANSKTLSIVEWGLFITCLIFNLIYILDGKMYGAALTATICGIVWSLLQIIGIIAEIYYWRKSERSNK</sequence>
<reference evidence="3 4" key="1">
    <citation type="submission" date="2016-05" db="EMBL/GenBank/DDBJ databases">
        <title>Draft genome sequence of Pediococcus parvulus 2.6, a probiotic beta-glucan producer strain.</title>
        <authorList>
            <person name="Mohedano M.L."/>
            <person name="Perez-Ramos A."/>
            <person name="Duenas M.T."/>
            <person name="Lamontanara A."/>
            <person name="Orru L."/>
            <person name="Spano G."/>
            <person name="Capozzi V."/>
            <person name="Lopez P."/>
        </authorList>
    </citation>
    <scope>NUCLEOTIDE SEQUENCE [LARGE SCALE GENOMIC DNA]</scope>
    <source>
        <strain evidence="3 4">2.6</strain>
    </source>
</reference>
<evidence type="ECO:0000313" key="5">
    <source>
        <dbReference type="Proteomes" id="UP001275867"/>
    </source>
</evidence>
<feature type="transmembrane region" description="Helical" evidence="1">
    <location>
        <begin position="12"/>
        <end position="32"/>
    </location>
</feature>
<keyword evidence="1" id="KW-0472">Membrane</keyword>